<comment type="similarity">
    <text evidence="2 7">Belongs to the purine-cytosine permease (2.A.39) family.</text>
</comment>
<comment type="subcellular location">
    <subcellularLocation>
        <location evidence="1">Membrane</location>
        <topology evidence="1">Multi-pass membrane protein</topology>
    </subcellularLocation>
</comment>
<feature type="transmembrane region" description="Helical" evidence="8">
    <location>
        <begin position="105"/>
        <end position="127"/>
    </location>
</feature>
<keyword evidence="4 8" id="KW-0812">Transmembrane</keyword>
<keyword evidence="6 7" id="KW-0472">Membrane</keyword>
<dbReference type="GO" id="GO:0022857">
    <property type="term" value="F:transmembrane transporter activity"/>
    <property type="evidence" value="ECO:0007669"/>
    <property type="project" value="InterPro"/>
</dbReference>
<evidence type="ECO:0000256" key="4">
    <source>
        <dbReference type="ARBA" id="ARBA00022692"/>
    </source>
</evidence>
<feature type="transmembrane region" description="Helical" evidence="8">
    <location>
        <begin position="174"/>
        <end position="194"/>
    </location>
</feature>
<dbReference type="InterPro" id="IPR001248">
    <property type="entry name" value="Pur-cyt_permease"/>
</dbReference>
<dbReference type="PANTHER" id="PTHR31806:SF1">
    <property type="entry name" value="PURINE-CYTOSINE PERMEASE FCY2-RELATED"/>
    <property type="match status" value="1"/>
</dbReference>
<dbReference type="GO" id="GO:0005886">
    <property type="term" value="C:plasma membrane"/>
    <property type="evidence" value="ECO:0007669"/>
    <property type="project" value="TreeGrafter"/>
</dbReference>
<dbReference type="Pfam" id="PF02133">
    <property type="entry name" value="Transp_cyt_pur"/>
    <property type="match status" value="1"/>
</dbReference>
<organism evidence="9 10">
    <name type="scientific">Lactovum miscens</name>
    <dbReference type="NCBI Taxonomy" id="190387"/>
    <lineage>
        <taxon>Bacteria</taxon>
        <taxon>Bacillati</taxon>
        <taxon>Bacillota</taxon>
        <taxon>Bacilli</taxon>
        <taxon>Lactobacillales</taxon>
        <taxon>Streptococcaceae</taxon>
        <taxon>Lactovum</taxon>
    </lineage>
</organism>
<gene>
    <name evidence="9" type="ORF">HNQ37_001588</name>
</gene>
<evidence type="ECO:0000256" key="1">
    <source>
        <dbReference type="ARBA" id="ARBA00004141"/>
    </source>
</evidence>
<feature type="transmembrane region" description="Helical" evidence="8">
    <location>
        <begin position="59"/>
        <end position="84"/>
    </location>
</feature>
<dbReference type="RefSeq" id="WP_183540985.1">
    <property type="nucleotide sequence ID" value="NZ_DASWOY010000021.1"/>
</dbReference>
<feature type="transmembrane region" description="Helical" evidence="8">
    <location>
        <begin position="147"/>
        <end position="167"/>
    </location>
</feature>
<evidence type="ECO:0000256" key="8">
    <source>
        <dbReference type="SAM" id="Phobius"/>
    </source>
</evidence>
<keyword evidence="3 7" id="KW-0813">Transport</keyword>
<sequence length="482" mass="51805">MEKENKNSSFTIEQNGINVIDESERKGKASSLFWPWFAANISVLSVAYGAFVLGFGLNFWQALIAAVIGALGSFLLVGFISLSGKRGSAPTMVLSRAAFGVKGNILPGIISWVLLVGWETVLVVLSTLATATVFQQLGWASGNMTKVIAFIVVIVIIVGTGVLGLDAIMNVQKWLTIILSIVTIGYFILSAHKIDLSSLGQLKAGSWQATVGAGIMVATALGLGWINSAADYSRYLPRKTSGKSVVGWTTFGGTLAPVILIFFGLLLVASQPGGVSSKLGQAISADPIGALATILPTWYLIPFIIVAVGSLVSGAVMDIYSSGLTLLSLGLPIKRWVGTCIDGIVMFLGTIAIVWFSKNFVGPFEAFLGFVGVPISVWGGIFLGDFVLRQKDYDEKDLFDENGRYGSVNWIAIISMIVSTFIGWGLTMQSLSWLSWLGFLFKPLHLDINVWGYSGLGIIIALIFGFFTPFLNIRRIKEQESK</sequence>
<evidence type="ECO:0000256" key="2">
    <source>
        <dbReference type="ARBA" id="ARBA00008974"/>
    </source>
</evidence>
<feature type="transmembrane region" description="Helical" evidence="8">
    <location>
        <begin position="367"/>
        <end position="388"/>
    </location>
</feature>
<keyword evidence="5 8" id="KW-1133">Transmembrane helix</keyword>
<keyword evidence="10" id="KW-1185">Reference proteome</keyword>
<evidence type="ECO:0000256" key="5">
    <source>
        <dbReference type="ARBA" id="ARBA00022989"/>
    </source>
</evidence>
<dbReference type="EMBL" id="JACHHV010000039">
    <property type="protein sequence ID" value="MBB5888684.1"/>
    <property type="molecule type" value="Genomic_DNA"/>
</dbReference>
<proteinExistence type="inferred from homology"/>
<dbReference type="PIRSF" id="PIRSF002744">
    <property type="entry name" value="Pur-cyt_permease"/>
    <property type="match status" value="1"/>
</dbReference>
<evidence type="ECO:0000256" key="3">
    <source>
        <dbReference type="ARBA" id="ARBA00022448"/>
    </source>
</evidence>
<evidence type="ECO:0000256" key="7">
    <source>
        <dbReference type="PIRNR" id="PIRNR002744"/>
    </source>
</evidence>
<accession>A0A841C8L1</accession>
<name>A0A841C8L1_9LACT</name>
<evidence type="ECO:0000256" key="6">
    <source>
        <dbReference type="ARBA" id="ARBA00023136"/>
    </source>
</evidence>
<dbReference type="Proteomes" id="UP000562464">
    <property type="component" value="Unassembled WGS sequence"/>
</dbReference>
<protein>
    <submittedName>
        <fullName evidence="9">NCS1 nucleoside transporter family</fullName>
    </submittedName>
</protein>
<feature type="transmembrane region" description="Helical" evidence="8">
    <location>
        <begin position="246"/>
        <end position="268"/>
    </location>
</feature>
<dbReference type="AlphaFoldDB" id="A0A841C8L1"/>
<comment type="caution">
    <text evidence="9">The sequence shown here is derived from an EMBL/GenBank/DDBJ whole genome shotgun (WGS) entry which is preliminary data.</text>
</comment>
<evidence type="ECO:0000313" key="10">
    <source>
        <dbReference type="Proteomes" id="UP000562464"/>
    </source>
</evidence>
<feature type="transmembrane region" description="Helical" evidence="8">
    <location>
        <begin position="336"/>
        <end position="355"/>
    </location>
</feature>
<feature type="transmembrane region" description="Helical" evidence="8">
    <location>
        <begin position="451"/>
        <end position="473"/>
    </location>
</feature>
<dbReference type="PANTHER" id="PTHR31806">
    <property type="entry name" value="PURINE-CYTOSINE PERMEASE FCY2-RELATED"/>
    <property type="match status" value="1"/>
</dbReference>
<feature type="transmembrane region" description="Helical" evidence="8">
    <location>
        <begin position="32"/>
        <end position="53"/>
    </location>
</feature>
<evidence type="ECO:0000313" key="9">
    <source>
        <dbReference type="EMBL" id="MBB5888684.1"/>
    </source>
</evidence>
<reference evidence="9 10" key="1">
    <citation type="submission" date="2020-08" db="EMBL/GenBank/DDBJ databases">
        <title>Genomic Encyclopedia of Type Strains, Phase IV (KMG-IV): sequencing the most valuable type-strain genomes for metagenomic binning, comparative biology and taxonomic classification.</title>
        <authorList>
            <person name="Goeker M."/>
        </authorList>
    </citation>
    <scope>NUCLEOTIDE SEQUENCE [LARGE SCALE GENOMIC DNA]</scope>
    <source>
        <strain evidence="9 10">DSM 14925</strain>
    </source>
</reference>
<feature type="transmembrane region" description="Helical" evidence="8">
    <location>
        <begin position="408"/>
        <end position="431"/>
    </location>
</feature>
<feature type="transmembrane region" description="Helical" evidence="8">
    <location>
        <begin position="206"/>
        <end position="226"/>
    </location>
</feature>
<dbReference type="InterPro" id="IPR026030">
    <property type="entry name" value="Pur-cyt_permease_Fcy2/21/22"/>
</dbReference>
<feature type="transmembrane region" description="Helical" evidence="8">
    <location>
        <begin position="288"/>
        <end position="316"/>
    </location>
</feature>
<dbReference type="Gene3D" id="1.10.4160.10">
    <property type="entry name" value="Hydantoin permease"/>
    <property type="match status" value="1"/>
</dbReference>